<dbReference type="InterPro" id="IPR010982">
    <property type="entry name" value="Lambda_DNA-bd_dom_sf"/>
</dbReference>
<evidence type="ECO:0000256" key="3">
    <source>
        <dbReference type="ARBA" id="ARBA00023163"/>
    </source>
</evidence>
<dbReference type="Gene3D" id="3.40.50.2300">
    <property type="match status" value="2"/>
</dbReference>
<name>A0A7W4TL73_KINRA</name>
<dbReference type="Pfam" id="PF13377">
    <property type="entry name" value="Peripla_BP_3"/>
    <property type="match status" value="1"/>
</dbReference>
<dbReference type="Proteomes" id="UP000533269">
    <property type="component" value="Unassembled WGS sequence"/>
</dbReference>
<keyword evidence="1" id="KW-0805">Transcription regulation</keyword>
<keyword evidence="3" id="KW-0804">Transcription</keyword>
<dbReference type="InterPro" id="IPR000843">
    <property type="entry name" value="HTH_LacI"/>
</dbReference>
<dbReference type="CDD" id="cd06267">
    <property type="entry name" value="PBP1_LacI_sugar_binding-like"/>
    <property type="match status" value="1"/>
</dbReference>
<dbReference type="GO" id="GO:0000976">
    <property type="term" value="F:transcription cis-regulatory region binding"/>
    <property type="evidence" value="ECO:0007669"/>
    <property type="project" value="TreeGrafter"/>
</dbReference>
<reference evidence="5 6" key="2">
    <citation type="submission" date="2020-08" db="EMBL/GenBank/DDBJ databases">
        <authorList>
            <person name="Partida-Martinez L."/>
            <person name="Huntemann M."/>
            <person name="Clum A."/>
            <person name="Wang J."/>
            <person name="Palaniappan K."/>
            <person name="Ritter S."/>
            <person name="Chen I.-M."/>
            <person name="Stamatis D."/>
            <person name="Reddy T."/>
            <person name="O'Malley R."/>
            <person name="Daum C."/>
            <person name="Shapiro N."/>
            <person name="Ivanova N."/>
            <person name="Kyrpides N."/>
            <person name="Woyke T."/>
        </authorList>
    </citation>
    <scope>NUCLEOTIDE SEQUENCE [LARGE SCALE GENOMIC DNA]</scope>
    <source>
        <strain evidence="5 6">AS2.23</strain>
    </source>
</reference>
<evidence type="ECO:0000313" key="6">
    <source>
        <dbReference type="Proteomes" id="UP000533269"/>
    </source>
</evidence>
<organism evidence="5 6">
    <name type="scientific">Kineococcus radiotolerans</name>
    <dbReference type="NCBI Taxonomy" id="131568"/>
    <lineage>
        <taxon>Bacteria</taxon>
        <taxon>Bacillati</taxon>
        <taxon>Actinomycetota</taxon>
        <taxon>Actinomycetes</taxon>
        <taxon>Kineosporiales</taxon>
        <taxon>Kineosporiaceae</taxon>
        <taxon>Kineococcus</taxon>
    </lineage>
</organism>
<feature type="domain" description="HTH lacI-type" evidence="4">
    <location>
        <begin position="2"/>
        <end position="56"/>
    </location>
</feature>
<evidence type="ECO:0000313" key="5">
    <source>
        <dbReference type="EMBL" id="MBB2900952.1"/>
    </source>
</evidence>
<dbReference type="SMART" id="SM00354">
    <property type="entry name" value="HTH_LACI"/>
    <property type="match status" value="1"/>
</dbReference>
<evidence type="ECO:0000256" key="1">
    <source>
        <dbReference type="ARBA" id="ARBA00023015"/>
    </source>
</evidence>
<evidence type="ECO:0000259" key="4">
    <source>
        <dbReference type="PROSITE" id="PS50932"/>
    </source>
</evidence>
<dbReference type="Pfam" id="PF00356">
    <property type="entry name" value="LacI"/>
    <property type="match status" value="1"/>
</dbReference>
<keyword evidence="2 5" id="KW-0238">DNA-binding</keyword>
<dbReference type="SUPFAM" id="SSF47413">
    <property type="entry name" value="lambda repressor-like DNA-binding domains"/>
    <property type="match status" value="1"/>
</dbReference>
<dbReference type="PROSITE" id="PS50932">
    <property type="entry name" value="HTH_LACI_2"/>
    <property type="match status" value="1"/>
</dbReference>
<dbReference type="CDD" id="cd01392">
    <property type="entry name" value="HTH_LacI"/>
    <property type="match status" value="1"/>
</dbReference>
<sequence>MATIVDVAAAAGVSTSTVSYVLSGKRTISPATRSRVHRAIAELGYRPHAGARALASNRTDVIGLVAPLREDVDVNVIMQFVRSVTTTARGHDLDVLLLTKEEDAGLRRVSAGSLVDGLLVMDIEADDPRVEVLTGLDRPTVLIGVPRDPRGLSCVDFDFVGAARTVVTHLSALGHQRIAFLASPPRALDRHAGYAERVRDGFLDAARAAGVEAVHQPCEPGPAGVRRALDAVRAGLPGVGALVVHNEAALPALLALLAEEGLSVPGDVSIVTIAASAGDELPRPLTSLTVPVPEIGRTAVEMLVARIGGERTAETRLLGARLEDRGSTAAPRG</sequence>
<dbReference type="EMBL" id="JACHVY010000001">
    <property type="protein sequence ID" value="MBB2900952.1"/>
    <property type="molecule type" value="Genomic_DNA"/>
</dbReference>
<dbReference type="SUPFAM" id="SSF53822">
    <property type="entry name" value="Periplasmic binding protein-like I"/>
    <property type="match status" value="1"/>
</dbReference>
<dbReference type="InterPro" id="IPR028082">
    <property type="entry name" value="Peripla_BP_I"/>
</dbReference>
<dbReference type="AlphaFoldDB" id="A0A7W4TL73"/>
<dbReference type="Gene3D" id="1.10.260.40">
    <property type="entry name" value="lambda repressor-like DNA-binding domains"/>
    <property type="match status" value="1"/>
</dbReference>
<gene>
    <name evidence="5" type="ORF">FHR75_001740</name>
</gene>
<dbReference type="GO" id="GO:0003700">
    <property type="term" value="F:DNA-binding transcription factor activity"/>
    <property type="evidence" value="ECO:0007669"/>
    <property type="project" value="TreeGrafter"/>
</dbReference>
<dbReference type="InterPro" id="IPR046335">
    <property type="entry name" value="LacI/GalR-like_sensor"/>
</dbReference>
<accession>A0A7W4TL73</accession>
<dbReference type="PROSITE" id="PS00356">
    <property type="entry name" value="HTH_LACI_1"/>
    <property type="match status" value="1"/>
</dbReference>
<evidence type="ECO:0000256" key="2">
    <source>
        <dbReference type="ARBA" id="ARBA00023125"/>
    </source>
</evidence>
<protein>
    <submittedName>
        <fullName evidence="5">DNA-binding LacI/PurR family transcriptional regulator</fullName>
    </submittedName>
</protein>
<comment type="caution">
    <text evidence="5">The sequence shown here is derived from an EMBL/GenBank/DDBJ whole genome shotgun (WGS) entry which is preliminary data.</text>
</comment>
<reference evidence="5 6" key="1">
    <citation type="submission" date="2020-08" db="EMBL/GenBank/DDBJ databases">
        <title>The Agave Microbiome: Exploring the role of microbial communities in plant adaptations to desert environments.</title>
        <authorList>
            <person name="Partida-Martinez L.P."/>
        </authorList>
    </citation>
    <scope>NUCLEOTIDE SEQUENCE [LARGE SCALE GENOMIC DNA]</scope>
    <source>
        <strain evidence="5 6">AS2.23</strain>
    </source>
</reference>
<dbReference type="RefSeq" id="WP_183390985.1">
    <property type="nucleotide sequence ID" value="NZ_JACHVY010000001.1"/>
</dbReference>
<dbReference type="PANTHER" id="PTHR30146:SF153">
    <property type="entry name" value="LACTOSE OPERON REPRESSOR"/>
    <property type="match status" value="1"/>
</dbReference>
<dbReference type="PANTHER" id="PTHR30146">
    <property type="entry name" value="LACI-RELATED TRANSCRIPTIONAL REPRESSOR"/>
    <property type="match status" value="1"/>
</dbReference>
<proteinExistence type="predicted"/>